<evidence type="ECO:0008006" key="5">
    <source>
        <dbReference type="Google" id="ProtNLM"/>
    </source>
</evidence>
<feature type="compositionally biased region" description="Low complexity" evidence="1">
    <location>
        <begin position="88"/>
        <end position="105"/>
    </location>
</feature>
<evidence type="ECO:0000313" key="4">
    <source>
        <dbReference type="Proteomes" id="UP001597387"/>
    </source>
</evidence>
<proteinExistence type="predicted"/>
<protein>
    <recommendedName>
        <fullName evidence="5">Outer membrane protein beta-barrel domain-containing protein</fullName>
    </recommendedName>
</protein>
<feature type="transmembrane region" description="Helical" evidence="2">
    <location>
        <begin position="44"/>
        <end position="65"/>
    </location>
</feature>
<evidence type="ECO:0000256" key="1">
    <source>
        <dbReference type="SAM" id="MobiDB-lite"/>
    </source>
</evidence>
<keyword evidence="2" id="KW-0812">Transmembrane</keyword>
<accession>A0ABW4ZMW2</accession>
<keyword evidence="4" id="KW-1185">Reference proteome</keyword>
<evidence type="ECO:0000256" key="2">
    <source>
        <dbReference type="SAM" id="Phobius"/>
    </source>
</evidence>
<reference evidence="4" key="1">
    <citation type="journal article" date="2019" name="Int. J. Syst. Evol. Microbiol.">
        <title>The Global Catalogue of Microorganisms (GCM) 10K type strain sequencing project: providing services to taxonomists for standard genome sequencing and annotation.</title>
        <authorList>
            <consortium name="The Broad Institute Genomics Platform"/>
            <consortium name="The Broad Institute Genome Sequencing Center for Infectious Disease"/>
            <person name="Wu L."/>
            <person name="Ma J."/>
        </authorList>
    </citation>
    <scope>NUCLEOTIDE SEQUENCE [LARGE SCALE GENOMIC DNA]</scope>
    <source>
        <strain evidence="4">KCTC 42217</strain>
    </source>
</reference>
<evidence type="ECO:0000313" key="3">
    <source>
        <dbReference type="EMBL" id="MFD2162909.1"/>
    </source>
</evidence>
<keyword evidence="2" id="KW-0472">Membrane</keyword>
<dbReference type="RefSeq" id="WP_255902680.1">
    <property type="nucleotide sequence ID" value="NZ_JAFMZO010000003.1"/>
</dbReference>
<dbReference type="Proteomes" id="UP001597387">
    <property type="component" value="Unassembled WGS sequence"/>
</dbReference>
<sequence>MSEPFDKKLINHINKVFDDFEDDSADAGWIELRKRLPQPKKKRYAGWWISSAAAVLLLAGGWYFASLTGPPAKKEKLTANSSAKITAPGKNNVPPVVNSPTPVAPDRNSSVRIVVNKSSGHDESAKQPVLTKPLLSNIDESSAGSVEFIETQSQQDLTIMALSKHTWDNTTGSDDERASDIKVEPSSDLAVKEPEVLAMLPEKATLTTQLDGLISNDKSNSKTGPKLAVFAGSYFTYAEGSETSVNTRIGISSEIKLGKKISFSTGVSLGQNSLKFNTSIPQQAKLNFARTAQLSEQMSFESPALNSSGIAINTYDAKLLGLDIPFNLKYLFLEKKNSIYLITGISSNFFINESYTYNYNYASSTNPPDQPHGQSSGQFQSFDFARIINLSVGYERPLNEKTKISFEPFIKYPVSGLGSHDLRFGAAGMNLKFNFNR</sequence>
<comment type="caution">
    <text evidence="3">The sequence shown here is derived from an EMBL/GenBank/DDBJ whole genome shotgun (WGS) entry which is preliminary data.</text>
</comment>
<keyword evidence="2" id="KW-1133">Transmembrane helix</keyword>
<organism evidence="3 4">
    <name type="scientific">Paradesertivirga mongoliensis</name>
    <dbReference type="NCBI Taxonomy" id="2100740"/>
    <lineage>
        <taxon>Bacteria</taxon>
        <taxon>Pseudomonadati</taxon>
        <taxon>Bacteroidota</taxon>
        <taxon>Sphingobacteriia</taxon>
        <taxon>Sphingobacteriales</taxon>
        <taxon>Sphingobacteriaceae</taxon>
        <taxon>Paradesertivirga</taxon>
    </lineage>
</organism>
<gene>
    <name evidence="3" type="ORF">ACFSJU_10940</name>
</gene>
<feature type="region of interest" description="Disordered" evidence="1">
    <location>
        <begin position="84"/>
        <end position="107"/>
    </location>
</feature>
<dbReference type="EMBL" id="JBHUHZ010000001">
    <property type="protein sequence ID" value="MFD2162909.1"/>
    <property type="molecule type" value="Genomic_DNA"/>
</dbReference>
<name>A0ABW4ZMW2_9SPHI</name>